<keyword evidence="3" id="KW-1185">Reference proteome</keyword>
<evidence type="ECO:0000313" key="2">
    <source>
        <dbReference type="EMBL" id="GAA4671392.1"/>
    </source>
</evidence>
<proteinExistence type="predicted"/>
<reference evidence="3" key="1">
    <citation type="journal article" date="2019" name="Int. J. Syst. Evol. Microbiol.">
        <title>The Global Catalogue of Microorganisms (GCM) 10K type strain sequencing project: providing services to taxonomists for standard genome sequencing and annotation.</title>
        <authorList>
            <consortium name="The Broad Institute Genomics Platform"/>
            <consortium name="The Broad Institute Genome Sequencing Center for Infectious Disease"/>
            <person name="Wu L."/>
            <person name="Ma J."/>
        </authorList>
    </citation>
    <scope>NUCLEOTIDE SEQUENCE [LARGE SCALE GENOMIC DNA]</scope>
    <source>
        <strain evidence="3">JCM 18956</strain>
    </source>
</reference>
<organism evidence="2 3">
    <name type="scientific">Frondihabitans cladoniiphilus</name>
    <dbReference type="NCBI Taxonomy" id="715785"/>
    <lineage>
        <taxon>Bacteria</taxon>
        <taxon>Bacillati</taxon>
        <taxon>Actinomycetota</taxon>
        <taxon>Actinomycetes</taxon>
        <taxon>Micrococcales</taxon>
        <taxon>Microbacteriaceae</taxon>
        <taxon>Frondihabitans</taxon>
    </lineage>
</organism>
<dbReference type="EMBL" id="BAABLM010000002">
    <property type="protein sequence ID" value="GAA4671392.1"/>
    <property type="molecule type" value="Genomic_DNA"/>
</dbReference>
<comment type="caution">
    <text evidence="2">The sequence shown here is derived from an EMBL/GenBank/DDBJ whole genome shotgun (WGS) entry which is preliminary data.</text>
</comment>
<gene>
    <name evidence="2" type="ORF">GCM10025780_13940</name>
</gene>
<feature type="region of interest" description="Disordered" evidence="1">
    <location>
        <begin position="1"/>
        <end position="23"/>
    </location>
</feature>
<evidence type="ECO:0000256" key="1">
    <source>
        <dbReference type="SAM" id="MobiDB-lite"/>
    </source>
</evidence>
<name>A0ABP8VVQ6_9MICO</name>
<accession>A0ABP8VVQ6</accession>
<protein>
    <submittedName>
        <fullName evidence="2">Uncharacterized protein</fullName>
    </submittedName>
</protein>
<evidence type="ECO:0000313" key="3">
    <source>
        <dbReference type="Proteomes" id="UP001501295"/>
    </source>
</evidence>
<dbReference type="Proteomes" id="UP001501295">
    <property type="component" value="Unassembled WGS sequence"/>
</dbReference>
<sequence length="121" mass="11932">MQSDDAGCTGSRTRRLAPGVPPPDRVVELEFESGTTIVGATAAGVGVGEGETTFVGGVVAAGAASAGAAANRRADRARLAITVAPVATANAVSPGARRRRPPPGAAKRVELGVVSVSTVTQ</sequence>